<evidence type="ECO:0000313" key="2">
    <source>
        <dbReference type="Proteomes" id="UP000789570"/>
    </source>
</evidence>
<reference evidence="1" key="1">
    <citation type="submission" date="2021-06" db="EMBL/GenBank/DDBJ databases">
        <authorList>
            <person name="Kallberg Y."/>
            <person name="Tangrot J."/>
            <person name="Rosling A."/>
        </authorList>
    </citation>
    <scope>NUCLEOTIDE SEQUENCE</scope>
    <source>
        <strain evidence="1">UK204</strain>
    </source>
</reference>
<name>A0A9N9EIM5_9GLOM</name>
<dbReference type="Gene3D" id="1.25.10.10">
    <property type="entry name" value="Leucine-rich Repeat Variant"/>
    <property type="match status" value="1"/>
</dbReference>
<dbReference type="InterPro" id="IPR016024">
    <property type="entry name" value="ARM-type_fold"/>
</dbReference>
<accession>A0A9N9EIM5</accession>
<dbReference type="Proteomes" id="UP000789570">
    <property type="component" value="Unassembled WGS sequence"/>
</dbReference>
<protein>
    <submittedName>
        <fullName evidence="1">1920_t:CDS:1</fullName>
    </submittedName>
</protein>
<sequence>AIDSEFEKVANEALLKTLKISGGSGKDFFEELFPKVDVSAQFTSDFIPILKEQLSNINKNLQIMTLDITSKLATAIGKLFDRHIKILVASIIIILTDKKTIFCDSAIGILNALANAYRLNPLISSFSISLAIDNPLLRKDLLS</sequence>
<dbReference type="EMBL" id="CAJVPQ010005780">
    <property type="protein sequence ID" value="CAG8675506.1"/>
    <property type="molecule type" value="Genomic_DNA"/>
</dbReference>
<gene>
    <name evidence="1" type="ORF">FCALED_LOCUS12229</name>
</gene>
<dbReference type="InterPro" id="IPR011989">
    <property type="entry name" value="ARM-like"/>
</dbReference>
<organism evidence="1 2">
    <name type="scientific">Funneliformis caledonium</name>
    <dbReference type="NCBI Taxonomy" id="1117310"/>
    <lineage>
        <taxon>Eukaryota</taxon>
        <taxon>Fungi</taxon>
        <taxon>Fungi incertae sedis</taxon>
        <taxon>Mucoromycota</taxon>
        <taxon>Glomeromycotina</taxon>
        <taxon>Glomeromycetes</taxon>
        <taxon>Glomerales</taxon>
        <taxon>Glomeraceae</taxon>
        <taxon>Funneliformis</taxon>
    </lineage>
</organism>
<proteinExistence type="predicted"/>
<comment type="caution">
    <text evidence="1">The sequence shown here is derived from an EMBL/GenBank/DDBJ whole genome shotgun (WGS) entry which is preliminary data.</text>
</comment>
<evidence type="ECO:0000313" key="1">
    <source>
        <dbReference type="EMBL" id="CAG8675506.1"/>
    </source>
</evidence>
<dbReference type="OrthoDB" id="2368728at2759"/>
<dbReference type="SUPFAM" id="SSF48371">
    <property type="entry name" value="ARM repeat"/>
    <property type="match status" value="1"/>
</dbReference>
<keyword evidence="2" id="KW-1185">Reference proteome</keyword>
<feature type="non-terminal residue" evidence="1">
    <location>
        <position position="143"/>
    </location>
</feature>
<dbReference type="AlphaFoldDB" id="A0A9N9EIM5"/>